<gene>
    <name evidence="7" type="ORF">WJX81_001968</name>
</gene>
<dbReference type="Gene3D" id="3.40.50.150">
    <property type="entry name" value="Vaccinia Virus protein VP39"/>
    <property type="match status" value="1"/>
</dbReference>
<dbReference type="GO" id="GO:0005634">
    <property type="term" value="C:nucleus"/>
    <property type="evidence" value="ECO:0007669"/>
    <property type="project" value="TreeGrafter"/>
</dbReference>
<evidence type="ECO:0000313" key="7">
    <source>
        <dbReference type="EMBL" id="KAK9833998.1"/>
    </source>
</evidence>
<dbReference type="SUPFAM" id="SSF53335">
    <property type="entry name" value="S-adenosyl-L-methionine-dependent methyltransferases"/>
    <property type="match status" value="1"/>
</dbReference>
<dbReference type="CDD" id="cd02440">
    <property type="entry name" value="AdoMet_MTases"/>
    <property type="match status" value="1"/>
</dbReference>
<sequence>MLEAHGACLGNTMRGYEARGRRLRLLPAGGALVAGRSLAGCRSAVVAGQSPAGCRSALVAGRLPEGCRSALVATGTSEGCRSALVADRLPAGCRSLLMALPQTGADTSAIAMACVRSVGMDTLGSNGKASVKVSELDGKAPESTDYANYFCTYAFLYHQKDMLEDHKRTGAYFQAVMQNRRQFSGKVVLDVGTGSGILAIFAARAGARKVYAVEATSMAQHARKLVQHNGLAGVVEVIQGTVETVSLPEKVDVIISEWMGYFLLRESMLDSVLVARDRFLKPGGSLFPSHARLYLAPMRSTHAHHRKAEFQGSMEGWAGFTQDMRQYYGVDMGCLNEEYRREQQEYFLETSAWADVHPSQLLGSPACFMRYDLLTVTLEELAAPLKAEFRMDVLDSGPVDGFVGYFDVQFRGSPENPTDYEVLLSTAPDPTGATHWGQQTFTLNPVLEVTAGDAVVGEITVVRKKENHRLMEVTVAHRVVGASPAAATAGHLRISRYHIE</sequence>
<evidence type="ECO:0000259" key="5">
    <source>
        <dbReference type="Pfam" id="PF13649"/>
    </source>
</evidence>
<evidence type="ECO:0000259" key="6">
    <source>
        <dbReference type="Pfam" id="PF22528"/>
    </source>
</evidence>
<keyword evidence="1 4" id="KW-0489">Methyltransferase</keyword>
<dbReference type="InterPro" id="IPR029063">
    <property type="entry name" value="SAM-dependent_MTases_sf"/>
</dbReference>
<dbReference type="Pfam" id="PF22528">
    <property type="entry name" value="PRMT_C"/>
    <property type="match status" value="1"/>
</dbReference>
<proteinExistence type="predicted"/>
<protein>
    <submittedName>
        <fullName evidence="7">Uncharacterized protein</fullName>
    </submittedName>
</protein>
<comment type="caution">
    <text evidence="7">The sequence shown here is derived from an EMBL/GenBank/DDBJ whole genome shotgun (WGS) entry which is preliminary data.</text>
</comment>
<evidence type="ECO:0000256" key="3">
    <source>
        <dbReference type="ARBA" id="ARBA00022691"/>
    </source>
</evidence>
<dbReference type="InterPro" id="IPR055135">
    <property type="entry name" value="PRMT_dom"/>
</dbReference>
<dbReference type="Proteomes" id="UP001445335">
    <property type="component" value="Unassembled WGS sequence"/>
</dbReference>
<dbReference type="PANTHER" id="PTHR11006">
    <property type="entry name" value="PROTEIN ARGININE N-METHYLTRANSFERASE"/>
    <property type="match status" value="1"/>
</dbReference>
<evidence type="ECO:0000256" key="2">
    <source>
        <dbReference type="ARBA" id="ARBA00022679"/>
    </source>
</evidence>
<keyword evidence="2 4" id="KW-0808">Transferase</keyword>
<dbReference type="GO" id="GO:0032259">
    <property type="term" value="P:methylation"/>
    <property type="evidence" value="ECO:0007669"/>
    <property type="project" value="UniProtKB-KW"/>
</dbReference>
<evidence type="ECO:0000313" key="8">
    <source>
        <dbReference type="Proteomes" id="UP001445335"/>
    </source>
</evidence>
<dbReference type="PROSITE" id="PS51678">
    <property type="entry name" value="SAM_MT_PRMT"/>
    <property type="match status" value="1"/>
</dbReference>
<keyword evidence="8" id="KW-1185">Reference proteome</keyword>
<name>A0AAW1RK83_9CHLO</name>
<dbReference type="GO" id="GO:0016274">
    <property type="term" value="F:protein-arginine N-methyltransferase activity"/>
    <property type="evidence" value="ECO:0007669"/>
    <property type="project" value="InterPro"/>
</dbReference>
<dbReference type="PANTHER" id="PTHR11006:SF68">
    <property type="entry name" value="PROTEIN ARGININE N-METHYLTRANSFERASE PRMT10"/>
    <property type="match status" value="1"/>
</dbReference>
<feature type="domain" description="Methyltransferase" evidence="5">
    <location>
        <begin position="188"/>
        <end position="284"/>
    </location>
</feature>
<evidence type="ECO:0000256" key="4">
    <source>
        <dbReference type="PROSITE-ProRule" id="PRU01015"/>
    </source>
</evidence>
<evidence type="ECO:0000256" key="1">
    <source>
        <dbReference type="ARBA" id="ARBA00022603"/>
    </source>
</evidence>
<dbReference type="EMBL" id="JALJOU010000034">
    <property type="protein sequence ID" value="KAK9833998.1"/>
    <property type="molecule type" value="Genomic_DNA"/>
</dbReference>
<dbReference type="GO" id="GO:0042054">
    <property type="term" value="F:histone methyltransferase activity"/>
    <property type="evidence" value="ECO:0007669"/>
    <property type="project" value="TreeGrafter"/>
</dbReference>
<feature type="domain" description="Protein arginine N-methyltransferase" evidence="6">
    <location>
        <begin position="320"/>
        <end position="479"/>
    </location>
</feature>
<organism evidence="7 8">
    <name type="scientific">Elliptochloris bilobata</name>
    <dbReference type="NCBI Taxonomy" id="381761"/>
    <lineage>
        <taxon>Eukaryota</taxon>
        <taxon>Viridiplantae</taxon>
        <taxon>Chlorophyta</taxon>
        <taxon>core chlorophytes</taxon>
        <taxon>Trebouxiophyceae</taxon>
        <taxon>Trebouxiophyceae incertae sedis</taxon>
        <taxon>Elliptochloris clade</taxon>
        <taxon>Elliptochloris</taxon>
    </lineage>
</organism>
<accession>A0AAW1RK83</accession>
<keyword evidence="3 4" id="KW-0949">S-adenosyl-L-methionine</keyword>
<dbReference type="InterPro" id="IPR041698">
    <property type="entry name" value="Methyltransf_25"/>
</dbReference>
<reference evidence="7 8" key="1">
    <citation type="journal article" date="2024" name="Nat. Commun.">
        <title>Phylogenomics reveals the evolutionary origins of lichenization in chlorophyte algae.</title>
        <authorList>
            <person name="Puginier C."/>
            <person name="Libourel C."/>
            <person name="Otte J."/>
            <person name="Skaloud P."/>
            <person name="Haon M."/>
            <person name="Grisel S."/>
            <person name="Petersen M."/>
            <person name="Berrin J.G."/>
            <person name="Delaux P.M."/>
            <person name="Dal Grande F."/>
            <person name="Keller J."/>
        </authorList>
    </citation>
    <scope>NUCLEOTIDE SEQUENCE [LARGE SCALE GENOMIC DNA]</scope>
    <source>
        <strain evidence="7 8">SAG 245.80</strain>
    </source>
</reference>
<dbReference type="Gene3D" id="2.70.160.11">
    <property type="entry name" value="Hnrnp arginine n-methyltransferase1"/>
    <property type="match status" value="1"/>
</dbReference>
<dbReference type="InterPro" id="IPR025799">
    <property type="entry name" value="Arg_MeTrfase"/>
</dbReference>
<dbReference type="FunFam" id="3.40.50.150:FF:000132">
    <property type="entry name" value="Protein arginine N-methyltransferase PRMT10"/>
    <property type="match status" value="1"/>
</dbReference>
<dbReference type="AlphaFoldDB" id="A0AAW1RK83"/>
<dbReference type="Pfam" id="PF13649">
    <property type="entry name" value="Methyltransf_25"/>
    <property type="match status" value="1"/>
</dbReference>